<dbReference type="RefSeq" id="WP_026749585.1">
    <property type="nucleotide sequence ID" value="NZ_AP019831.1"/>
</dbReference>
<dbReference type="PANTHER" id="PTHR43290">
    <property type="entry name" value="MEVALONATE KINASE"/>
    <property type="match status" value="1"/>
</dbReference>
<keyword evidence="13" id="KW-1185">Reference proteome</keyword>
<dbReference type="GO" id="GO:0005524">
    <property type="term" value="F:ATP binding"/>
    <property type="evidence" value="ECO:0007669"/>
    <property type="project" value="UniProtKB-KW"/>
</dbReference>
<dbReference type="InterPro" id="IPR006205">
    <property type="entry name" value="Mev_gal_kin"/>
</dbReference>
<dbReference type="GO" id="GO:0019287">
    <property type="term" value="P:isopentenyl diphosphate biosynthetic process, mevalonate pathway"/>
    <property type="evidence" value="ECO:0007669"/>
    <property type="project" value="UniProtKB-UniPathway"/>
</dbReference>
<keyword evidence="3" id="KW-0808">Transferase</keyword>
<dbReference type="UniPathway" id="UPA00057">
    <property type="reaction ID" value="UER00098"/>
</dbReference>
<reference evidence="12 13" key="1">
    <citation type="submission" date="2019-07" db="EMBL/GenBank/DDBJ databases">
        <title>Complete Genome Sequence of Leptotrichia trevisanii Strain JMUB3870.</title>
        <authorList>
            <person name="Watanabe S."/>
            <person name="Cui L."/>
        </authorList>
    </citation>
    <scope>NUCLEOTIDE SEQUENCE [LARGE SCALE GENOMIC DNA]</scope>
    <source>
        <strain evidence="12 13">JMUB3870</strain>
    </source>
</reference>
<keyword evidence="7" id="KW-0460">Magnesium</keyword>
<dbReference type="PRINTS" id="PR00959">
    <property type="entry name" value="MEVGALKINASE"/>
</dbReference>
<evidence type="ECO:0000256" key="3">
    <source>
        <dbReference type="ARBA" id="ARBA00022679"/>
    </source>
</evidence>
<dbReference type="Pfam" id="PF08544">
    <property type="entry name" value="GHMP_kinases_C"/>
    <property type="match status" value="1"/>
</dbReference>
<proteinExistence type="predicted"/>
<dbReference type="Pfam" id="PF00288">
    <property type="entry name" value="GHMP_kinases_N"/>
    <property type="match status" value="1"/>
</dbReference>
<evidence type="ECO:0000256" key="7">
    <source>
        <dbReference type="ARBA" id="ARBA00022842"/>
    </source>
</evidence>
<dbReference type="Gene3D" id="3.30.70.890">
    <property type="entry name" value="GHMP kinase, C-terminal domain"/>
    <property type="match status" value="1"/>
</dbReference>
<dbReference type="AlphaFoldDB" id="A0A510JYG2"/>
<comment type="pathway">
    <text evidence="9">Isoprenoid biosynthesis; isopentenyl diphosphate biosynthesis via mevalonate pathway; isopentenyl diphosphate from (R)-mevalonate: step 1/3.</text>
</comment>
<dbReference type="InterPro" id="IPR020568">
    <property type="entry name" value="Ribosomal_Su5_D2-typ_SF"/>
</dbReference>
<dbReference type="NCBIfam" id="TIGR00549">
    <property type="entry name" value="mevalon_kin"/>
    <property type="match status" value="1"/>
</dbReference>
<feature type="domain" description="GHMP kinase N-terminal" evidence="10">
    <location>
        <begin position="60"/>
        <end position="137"/>
    </location>
</feature>
<dbReference type="GO" id="GO:0004496">
    <property type="term" value="F:mevalonate kinase activity"/>
    <property type="evidence" value="ECO:0007669"/>
    <property type="project" value="InterPro"/>
</dbReference>
<dbReference type="SUPFAM" id="SSF55060">
    <property type="entry name" value="GHMP Kinase, C-terminal domain"/>
    <property type="match status" value="1"/>
</dbReference>
<dbReference type="Proteomes" id="UP000422644">
    <property type="component" value="Chromosome"/>
</dbReference>
<evidence type="ECO:0000313" key="12">
    <source>
        <dbReference type="EMBL" id="BBM44037.1"/>
    </source>
</evidence>
<dbReference type="EMBL" id="AP019831">
    <property type="protein sequence ID" value="BBM44037.1"/>
    <property type="molecule type" value="Genomic_DNA"/>
</dbReference>
<evidence type="ECO:0000256" key="1">
    <source>
        <dbReference type="ARBA" id="ARBA00022490"/>
    </source>
</evidence>
<dbReference type="OrthoDB" id="9764892at2"/>
<dbReference type="PANTHER" id="PTHR43290:SF2">
    <property type="entry name" value="MEVALONATE KINASE"/>
    <property type="match status" value="1"/>
</dbReference>
<keyword evidence="6" id="KW-0067">ATP-binding</keyword>
<protein>
    <submittedName>
        <fullName evidence="12">Mevalonate kinase</fullName>
    </submittedName>
</protein>
<dbReference type="InterPro" id="IPR013750">
    <property type="entry name" value="GHMP_kinase_C_dom"/>
</dbReference>
<sequence>MKKGIGKSHSKIILIGEHSVVYGYPAIAIPLKKIEIECLVEEAKTSFFYNKTDTLSVAVFTALKHLKKENAKIKYKITSQIPPKRGMGSSAAVSIAAIQAVFDYFEENLDDELLEKLVHTAEIVAHNTPSGLDAKTCLSDKAIKFIKNKGFSYIDLNLDAYLVIADTGIYGNTGEAIQNVKSLGSKADIFLKKLGELTDEMVKILTENNESKEKKVDKIGKIMTKANTELGNLHITIEKTDLFVKTAIEKGASGAKISGGGLGGCVIALAKNLDIVEKIKEGLIKCGAENIWVEKI</sequence>
<keyword evidence="8" id="KW-0443">Lipid metabolism</keyword>
<evidence type="ECO:0000256" key="2">
    <source>
        <dbReference type="ARBA" id="ARBA00022516"/>
    </source>
</evidence>
<dbReference type="InterPro" id="IPR006204">
    <property type="entry name" value="GHMP_kinase_N_dom"/>
</dbReference>
<organism evidence="12 13">
    <name type="scientific">Leptotrichia trevisanii</name>
    <dbReference type="NCBI Taxonomy" id="109328"/>
    <lineage>
        <taxon>Bacteria</taxon>
        <taxon>Fusobacteriati</taxon>
        <taxon>Fusobacteriota</taxon>
        <taxon>Fusobacteriia</taxon>
        <taxon>Fusobacteriales</taxon>
        <taxon>Leptotrichiaceae</taxon>
        <taxon>Leptotrichia</taxon>
    </lineage>
</organism>
<feature type="domain" description="GHMP kinase C-terminal" evidence="11">
    <location>
        <begin position="215"/>
        <end position="285"/>
    </location>
</feature>
<accession>A0A510JYG2</accession>
<evidence type="ECO:0000256" key="4">
    <source>
        <dbReference type="ARBA" id="ARBA00022741"/>
    </source>
</evidence>
<evidence type="ECO:0000259" key="11">
    <source>
        <dbReference type="Pfam" id="PF08544"/>
    </source>
</evidence>
<evidence type="ECO:0000313" key="13">
    <source>
        <dbReference type="Proteomes" id="UP000422644"/>
    </source>
</evidence>
<evidence type="ECO:0000256" key="8">
    <source>
        <dbReference type="ARBA" id="ARBA00023098"/>
    </source>
</evidence>
<keyword evidence="5 12" id="KW-0418">Kinase</keyword>
<dbReference type="SUPFAM" id="SSF54211">
    <property type="entry name" value="Ribosomal protein S5 domain 2-like"/>
    <property type="match status" value="1"/>
</dbReference>
<keyword evidence="1" id="KW-0963">Cytoplasm</keyword>
<keyword evidence="2" id="KW-0444">Lipid biosynthesis</keyword>
<evidence type="ECO:0000256" key="9">
    <source>
        <dbReference type="ARBA" id="ARBA00029438"/>
    </source>
</evidence>
<dbReference type="Gene3D" id="3.30.230.10">
    <property type="match status" value="1"/>
</dbReference>
<dbReference type="GO" id="GO:0005829">
    <property type="term" value="C:cytosol"/>
    <property type="evidence" value="ECO:0007669"/>
    <property type="project" value="TreeGrafter"/>
</dbReference>
<evidence type="ECO:0000256" key="5">
    <source>
        <dbReference type="ARBA" id="ARBA00022777"/>
    </source>
</evidence>
<evidence type="ECO:0000259" key="10">
    <source>
        <dbReference type="Pfam" id="PF00288"/>
    </source>
</evidence>
<name>A0A510JYG2_9FUSO</name>
<dbReference type="InterPro" id="IPR014721">
    <property type="entry name" value="Ribsml_uS5_D2-typ_fold_subgr"/>
</dbReference>
<gene>
    <name evidence="12" type="ORF">JMUB3870_0127</name>
</gene>
<keyword evidence="4" id="KW-0547">Nucleotide-binding</keyword>
<evidence type="ECO:0000256" key="6">
    <source>
        <dbReference type="ARBA" id="ARBA00022840"/>
    </source>
</evidence>
<dbReference type="InterPro" id="IPR036554">
    <property type="entry name" value="GHMP_kinase_C_sf"/>
</dbReference>